<dbReference type="PANTHER" id="PTHR43018">
    <property type="entry name" value="PHOSPHO-2-DEHYDRO-3-DEOXYHEPTONATE ALDOLASE"/>
    <property type="match status" value="1"/>
</dbReference>
<dbReference type="AlphaFoldDB" id="A0A380P4P3"/>
<organism evidence="3 4">
    <name type="scientific">Weissella viridescens</name>
    <name type="common">Lactobacillus viridescens</name>
    <dbReference type="NCBI Taxonomy" id="1629"/>
    <lineage>
        <taxon>Bacteria</taxon>
        <taxon>Bacillati</taxon>
        <taxon>Bacillota</taxon>
        <taxon>Bacilli</taxon>
        <taxon>Lactobacillales</taxon>
        <taxon>Lactobacillaceae</taxon>
        <taxon>Weissella</taxon>
    </lineage>
</organism>
<gene>
    <name evidence="3" type="primary">aroF_2</name>
    <name evidence="3" type="ORF">NCTC13645_01749</name>
</gene>
<dbReference type="Proteomes" id="UP000254621">
    <property type="component" value="Unassembled WGS sequence"/>
</dbReference>
<evidence type="ECO:0000256" key="1">
    <source>
        <dbReference type="ARBA" id="ARBA00022679"/>
    </source>
</evidence>
<dbReference type="NCBIfam" id="NF006421">
    <property type="entry name" value="PRK08673.1"/>
    <property type="match status" value="1"/>
</dbReference>
<dbReference type="InterPro" id="IPR006218">
    <property type="entry name" value="DAHP1/KDSA"/>
</dbReference>
<name>A0A380P4P3_WEIVI</name>
<dbReference type="OrthoDB" id="9780456at2"/>
<sequence length="334" mass="36417">MIIIKMPDNDSAEALYTQLKTQSPNEYIIYDHQTQLGLTSSAVLQTLTLPKTAQVMTDAPTALRASRQWHPEDTVIQTAHSQIGGENFTLIAGPDSVESQTHIDAMAQAVKATGATILRGGSFKPRTNPYSFQGYGESGLKEHRQAADQFGLDMMTEIMDTRDFDLIDHYTDIFQVGARNMQNFSLLKQLGQQVKPVGLKRGMSATIDDLLNAAEYILAAGNPNVFLIERGIRTFDNKYTRNTFDVAAVPVLQQLTHLPVLVDPSHAAGKRSLVQPLALAGVAAGAQGLMIEIHDQPGKALVDGAQALTPNELKDIMQKAKAIKTIVKETHADD</sequence>
<dbReference type="InterPro" id="IPR006268">
    <property type="entry name" value="DAHP_syn_2"/>
</dbReference>
<dbReference type="GO" id="GO:0016832">
    <property type="term" value="F:aldehyde-lyase activity"/>
    <property type="evidence" value="ECO:0007669"/>
    <property type="project" value="InterPro"/>
</dbReference>
<dbReference type="SUPFAM" id="SSF51569">
    <property type="entry name" value="Aldolase"/>
    <property type="match status" value="1"/>
</dbReference>
<dbReference type="GO" id="GO:0009073">
    <property type="term" value="P:aromatic amino acid family biosynthetic process"/>
    <property type="evidence" value="ECO:0007669"/>
    <property type="project" value="InterPro"/>
</dbReference>
<keyword evidence="1 3" id="KW-0808">Transferase</keyword>
<reference evidence="3 4" key="1">
    <citation type="submission" date="2018-06" db="EMBL/GenBank/DDBJ databases">
        <authorList>
            <consortium name="Pathogen Informatics"/>
            <person name="Doyle S."/>
        </authorList>
    </citation>
    <scope>NUCLEOTIDE SEQUENCE [LARGE SCALE GENOMIC DNA]</scope>
    <source>
        <strain evidence="3 4">NCTC13645</strain>
    </source>
</reference>
<proteinExistence type="predicted"/>
<dbReference type="STRING" id="1629.IV50_GL000440"/>
<dbReference type="EC" id="2.5.1.54" evidence="3"/>
<evidence type="ECO:0000259" key="2">
    <source>
        <dbReference type="Pfam" id="PF00793"/>
    </source>
</evidence>
<feature type="domain" description="DAHP synthetase I/KDSA" evidence="2">
    <location>
        <begin position="80"/>
        <end position="328"/>
    </location>
</feature>
<dbReference type="EMBL" id="UHIV01000004">
    <property type="protein sequence ID" value="SUP59492.1"/>
    <property type="molecule type" value="Genomic_DNA"/>
</dbReference>
<dbReference type="Pfam" id="PF00793">
    <property type="entry name" value="DAHP_synth_1"/>
    <property type="match status" value="1"/>
</dbReference>
<dbReference type="NCBIfam" id="NF009239">
    <property type="entry name" value="PRK12595.1"/>
    <property type="match status" value="1"/>
</dbReference>
<evidence type="ECO:0000313" key="4">
    <source>
        <dbReference type="Proteomes" id="UP000254621"/>
    </source>
</evidence>
<protein>
    <submittedName>
        <fullName evidence="3">Phospho-2-dehydro-3-deoxyheptonate aldolase</fullName>
        <ecNumber evidence="3">2.5.1.54</ecNumber>
    </submittedName>
</protein>
<dbReference type="PANTHER" id="PTHR43018:SF2">
    <property type="entry name" value="PHOSPHO-2-DEHYDRO-3-DEOXYHEPTONATE ALDOLASE"/>
    <property type="match status" value="1"/>
</dbReference>
<dbReference type="InterPro" id="IPR052899">
    <property type="entry name" value="Class-I_DAHP_synthase"/>
</dbReference>
<dbReference type="NCBIfam" id="TIGR01361">
    <property type="entry name" value="DAHP_synth_Bsub"/>
    <property type="match status" value="1"/>
</dbReference>
<accession>A0A380P4P3</accession>
<dbReference type="Gene3D" id="3.20.20.70">
    <property type="entry name" value="Aldolase class I"/>
    <property type="match status" value="1"/>
</dbReference>
<evidence type="ECO:0000313" key="3">
    <source>
        <dbReference type="EMBL" id="SUP59492.1"/>
    </source>
</evidence>
<dbReference type="GO" id="GO:0003849">
    <property type="term" value="F:3-deoxy-7-phosphoheptulonate synthase activity"/>
    <property type="evidence" value="ECO:0007669"/>
    <property type="project" value="UniProtKB-EC"/>
</dbReference>
<dbReference type="InterPro" id="IPR013785">
    <property type="entry name" value="Aldolase_TIM"/>
</dbReference>